<dbReference type="Gene3D" id="3.90.1300.10">
    <property type="entry name" value="Amidase signature (AS) domain"/>
    <property type="match status" value="1"/>
</dbReference>
<feature type="domain" description="Amidase" evidence="1">
    <location>
        <begin position="15"/>
        <end position="158"/>
    </location>
</feature>
<name>A0A2K1JU23_PHYPA</name>
<accession>A0A2K1JU23</accession>
<reference evidence="2 4" key="1">
    <citation type="journal article" date="2008" name="Science">
        <title>The Physcomitrella genome reveals evolutionary insights into the conquest of land by plants.</title>
        <authorList>
            <person name="Rensing S."/>
            <person name="Lang D."/>
            <person name="Zimmer A."/>
            <person name="Terry A."/>
            <person name="Salamov A."/>
            <person name="Shapiro H."/>
            <person name="Nishiyama T."/>
            <person name="Perroud P.-F."/>
            <person name="Lindquist E."/>
            <person name="Kamisugi Y."/>
            <person name="Tanahashi T."/>
            <person name="Sakakibara K."/>
            <person name="Fujita T."/>
            <person name="Oishi K."/>
            <person name="Shin-I T."/>
            <person name="Kuroki Y."/>
            <person name="Toyoda A."/>
            <person name="Suzuki Y."/>
            <person name="Hashimoto A."/>
            <person name="Yamaguchi K."/>
            <person name="Sugano A."/>
            <person name="Kohara Y."/>
            <person name="Fujiyama A."/>
            <person name="Anterola A."/>
            <person name="Aoki S."/>
            <person name="Ashton N."/>
            <person name="Barbazuk W.B."/>
            <person name="Barker E."/>
            <person name="Bennetzen J."/>
            <person name="Bezanilla M."/>
            <person name="Blankenship R."/>
            <person name="Cho S.H."/>
            <person name="Dutcher S."/>
            <person name="Estelle M."/>
            <person name="Fawcett J.A."/>
            <person name="Gundlach H."/>
            <person name="Hanada K."/>
            <person name="Heyl A."/>
            <person name="Hicks K.A."/>
            <person name="Hugh J."/>
            <person name="Lohr M."/>
            <person name="Mayer K."/>
            <person name="Melkozernov A."/>
            <person name="Murata T."/>
            <person name="Nelson D."/>
            <person name="Pils B."/>
            <person name="Prigge M."/>
            <person name="Reiss B."/>
            <person name="Renner T."/>
            <person name="Rombauts S."/>
            <person name="Rushton P."/>
            <person name="Sanderfoot A."/>
            <person name="Schween G."/>
            <person name="Shiu S.-H."/>
            <person name="Stueber K."/>
            <person name="Theodoulou F.L."/>
            <person name="Tu H."/>
            <person name="Van de Peer Y."/>
            <person name="Verrier P.J."/>
            <person name="Waters E."/>
            <person name="Wood A."/>
            <person name="Yang L."/>
            <person name="Cove D."/>
            <person name="Cuming A."/>
            <person name="Hasebe M."/>
            <person name="Lucas S."/>
            <person name="Mishler D.B."/>
            <person name="Reski R."/>
            <person name="Grigoriev I."/>
            <person name="Quatrano R.S."/>
            <person name="Boore J.L."/>
        </authorList>
    </citation>
    <scope>NUCLEOTIDE SEQUENCE [LARGE SCALE GENOMIC DNA]</scope>
    <source>
        <strain evidence="3 4">cv. Gransden 2004</strain>
    </source>
</reference>
<dbReference type="GO" id="GO:0003824">
    <property type="term" value="F:catalytic activity"/>
    <property type="evidence" value="ECO:0007669"/>
    <property type="project" value="InterPro"/>
</dbReference>
<evidence type="ECO:0000313" key="2">
    <source>
        <dbReference type="EMBL" id="PNR45028.1"/>
    </source>
</evidence>
<keyword evidence="4" id="KW-1185">Reference proteome</keyword>
<reference evidence="2 4" key="2">
    <citation type="journal article" date="2018" name="Plant J.">
        <title>The Physcomitrella patens chromosome-scale assembly reveals moss genome structure and evolution.</title>
        <authorList>
            <person name="Lang D."/>
            <person name="Ullrich K.K."/>
            <person name="Murat F."/>
            <person name="Fuchs J."/>
            <person name="Jenkins J."/>
            <person name="Haas F.B."/>
            <person name="Piednoel M."/>
            <person name="Gundlach H."/>
            <person name="Van Bel M."/>
            <person name="Meyberg R."/>
            <person name="Vives C."/>
            <person name="Morata J."/>
            <person name="Symeonidi A."/>
            <person name="Hiss M."/>
            <person name="Muchero W."/>
            <person name="Kamisugi Y."/>
            <person name="Saleh O."/>
            <person name="Blanc G."/>
            <person name="Decker E.L."/>
            <person name="van Gessel N."/>
            <person name="Grimwood J."/>
            <person name="Hayes R.D."/>
            <person name="Graham S.W."/>
            <person name="Gunter L.E."/>
            <person name="McDaniel S.F."/>
            <person name="Hoernstein S.N.W."/>
            <person name="Larsson A."/>
            <person name="Li F.W."/>
            <person name="Perroud P.F."/>
            <person name="Phillips J."/>
            <person name="Ranjan P."/>
            <person name="Rokshar D.S."/>
            <person name="Rothfels C.J."/>
            <person name="Schneider L."/>
            <person name="Shu S."/>
            <person name="Stevenson D.W."/>
            <person name="Thummler F."/>
            <person name="Tillich M."/>
            <person name="Villarreal Aguilar J.C."/>
            <person name="Widiez T."/>
            <person name="Wong G.K."/>
            <person name="Wymore A."/>
            <person name="Zhang Y."/>
            <person name="Zimmer A.D."/>
            <person name="Quatrano R.S."/>
            <person name="Mayer K.F.X."/>
            <person name="Goodstein D."/>
            <person name="Casacuberta J.M."/>
            <person name="Vandepoele K."/>
            <person name="Reski R."/>
            <person name="Cuming A.C."/>
            <person name="Tuskan G.A."/>
            <person name="Maumus F."/>
            <person name="Salse J."/>
            <person name="Schmutz J."/>
            <person name="Rensing S.A."/>
        </authorList>
    </citation>
    <scope>NUCLEOTIDE SEQUENCE [LARGE SCALE GENOMIC DNA]</scope>
    <source>
        <strain evidence="3 4">cv. Gransden 2004</strain>
    </source>
</reference>
<dbReference type="InterPro" id="IPR023631">
    <property type="entry name" value="Amidase_dom"/>
</dbReference>
<protein>
    <recommendedName>
        <fullName evidence="1">Amidase domain-containing protein</fullName>
    </recommendedName>
</protein>
<evidence type="ECO:0000259" key="1">
    <source>
        <dbReference type="Pfam" id="PF01425"/>
    </source>
</evidence>
<evidence type="ECO:0000313" key="3">
    <source>
        <dbReference type="EnsemblPlants" id="Pp3c11_9200V3.1"/>
    </source>
</evidence>
<dbReference type="Pfam" id="PF01425">
    <property type="entry name" value="Amidase"/>
    <property type="match status" value="1"/>
</dbReference>
<proteinExistence type="predicted"/>
<dbReference type="PANTHER" id="PTHR11895:SF67">
    <property type="entry name" value="AMIDASE DOMAIN-CONTAINING PROTEIN"/>
    <property type="match status" value="1"/>
</dbReference>
<dbReference type="Proteomes" id="UP000006727">
    <property type="component" value="Chromosome 11"/>
</dbReference>
<dbReference type="InterPro" id="IPR000120">
    <property type="entry name" value="Amidase"/>
</dbReference>
<dbReference type="SUPFAM" id="SSF75304">
    <property type="entry name" value="Amidase signature (AS) enzymes"/>
    <property type="match status" value="1"/>
</dbReference>
<sequence>MAKLIGDVKFAKFPKVVDVSIPELQAMRLAHYITIGSECSAALGVQYENVGQKVSGGDVRSTITIFQCFNNREYVTAPRIRSRCMQHHMDIFEKADFIVTPTTACTASPVREVAEKYGELDYQNGGLPAISIPVGYDDKGLPIGLQLIGRPWSEATLLRMAIAFEVFKFV</sequence>
<dbReference type="Gramene" id="Pp3c11_9200V3.1">
    <property type="protein sequence ID" value="Pp3c11_9200V3.1"/>
    <property type="gene ID" value="Pp3c11_9200"/>
</dbReference>
<dbReference type="AlphaFoldDB" id="A0A2K1JU23"/>
<dbReference type="STRING" id="3218.A0A2K1JU23"/>
<organism evidence="2">
    <name type="scientific">Physcomitrium patens</name>
    <name type="common">Spreading-leaved earth moss</name>
    <name type="synonym">Physcomitrella patens</name>
    <dbReference type="NCBI Taxonomy" id="3218"/>
    <lineage>
        <taxon>Eukaryota</taxon>
        <taxon>Viridiplantae</taxon>
        <taxon>Streptophyta</taxon>
        <taxon>Embryophyta</taxon>
        <taxon>Bryophyta</taxon>
        <taxon>Bryophytina</taxon>
        <taxon>Bryopsida</taxon>
        <taxon>Funariidae</taxon>
        <taxon>Funariales</taxon>
        <taxon>Funariaceae</taxon>
        <taxon>Physcomitrium</taxon>
    </lineage>
</organism>
<reference evidence="3" key="3">
    <citation type="submission" date="2020-12" db="UniProtKB">
        <authorList>
            <consortium name="EnsemblPlants"/>
        </authorList>
    </citation>
    <scope>IDENTIFICATION</scope>
</reference>
<dbReference type="EMBL" id="ABEU02000011">
    <property type="protein sequence ID" value="PNR45028.1"/>
    <property type="molecule type" value="Genomic_DNA"/>
</dbReference>
<evidence type="ECO:0000313" key="4">
    <source>
        <dbReference type="Proteomes" id="UP000006727"/>
    </source>
</evidence>
<dbReference type="InterPro" id="IPR036928">
    <property type="entry name" value="AS_sf"/>
</dbReference>
<dbReference type="EnsemblPlants" id="Pp3c11_9200V3.1">
    <property type="protein sequence ID" value="Pp3c11_9200V3.1"/>
    <property type="gene ID" value="Pp3c11_9200"/>
</dbReference>
<gene>
    <name evidence="2" type="ORF">PHYPA_014799</name>
</gene>
<dbReference type="PANTHER" id="PTHR11895">
    <property type="entry name" value="TRANSAMIDASE"/>
    <property type="match status" value="1"/>
</dbReference>